<evidence type="ECO:0000256" key="3">
    <source>
        <dbReference type="SAM" id="SignalP"/>
    </source>
</evidence>
<reference evidence="6" key="1">
    <citation type="journal article" date="2019" name="Int. J. Syst. Evol. Microbiol.">
        <title>The Global Catalogue of Microorganisms (GCM) 10K type strain sequencing project: providing services to taxonomists for standard genome sequencing and annotation.</title>
        <authorList>
            <consortium name="The Broad Institute Genomics Platform"/>
            <consortium name="The Broad Institute Genome Sequencing Center for Infectious Disease"/>
            <person name="Wu L."/>
            <person name="Ma J."/>
        </authorList>
    </citation>
    <scope>NUCLEOTIDE SEQUENCE [LARGE SCALE GENOMIC DNA]</scope>
    <source>
        <strain evidence="6">CGMCC 1.12923</strain>
    </source>
</reference>
<evidence type="ECO:0000313" key="6">
    <source>
        <dbReference type="Proteomes" id="UP000614272"/>
    </source>
</evidence>
<dbReference type="Proteomes" id="UP000614272">
    <property type="component" value="Unassembled WGS sequence"/>
</dbReference>
<evidence type="ECO:0000256" key="1">
    <source>
        <dbReference type="ARBA" id="ARBA00010333"/>
    </source>
</evidence>
<keyword evidence="2 3" id="KW-0732">Signal</keyword>
<dbReference type="SUPFAM" id="SSF53850">
    <property type="entry name" value="Periplasmic binding protein-like II"/>
    <property type="match status" value="1"/>
</dbReference>
<proteinExistence type="inferred from homology"/>
<dbReference type="Pfam" id="PF00497">
    <property type="entry name" value="SBP_bac_3"/>
    <property type="match status" value="1"/>
</dbReference>
<gene>
    <name evidence="5" type="ORF">GCM10011357_31310</name>
</gene>
<dbReference type="PANTHER" id="PTHR35936">
    <property type="entry name" value="MEMBRANE-BOUND LYTIC MUREIN TRANSGLYCOSYLASE F"/>
    <property type="match status" value="1"/>
</dbReference>
<dbReference type="PANTHER" id="PTHR35936:SF25">
    <property type="entry name" value="ABC TRANSPORTER SUBSTRATE-BINDING PROTEIN"/>
    <property type="match status" value="1"/>
</dbReference>
<keyword evidence="6" id="KW-1185">Reference proteome</keyword>
<protein>
    <recommendedName>
        <fullName evidence="4">Solute-binding protein family 3/N-terminal domain-containing protein</fullName>
    </recommendedName>
</protein>
<evidence type="ECO:0000259" key="4">
    <source>
        <dbReference type="Pfam" id="PF00497"/>
    </source>
</evidence>
<dbReference type="EMBL" id="BMGJ01000015">
    <property type="protein sequence ID" value="GGD73992.1"/>
    <property type="molecule type" value="Genomic_DNA"/>
</dbReference>
<comment type="similarity">
    <text evidence="1">Belongs to the bacterial solute-binding protein 3 family.</text>
</comment>
<dbReference type="InterPro" id="IPR001638">
    <property type="entry name" value="Solute-binding_3/MltF_N"/>
</dbReference>
<dbReference type="RefSeq" id="WP_099035860.1">
    <property type="nucleotide sequence ID" value="NZ_BMGJ01000015.1"/>
</dbReference>
<evidence type="ECO:0000256" key="2">
    <source>
        <dbReference type="ARBA" id="ARBA00022729"/>
    </source>
</evidence>
<feature type="domain" description="Solute-binding protein family 3/N-terminal" evidence="4">
    <location>
        <begin position="33"/>
        <end position="251"/>
    </location>
</feature>
<dbReference type="Gene3D" id="3.40.190.10">
    <property type="entry name" value="Periplasmic binding protein-like II"/>
    <property type="match status" value="2"/>
</dbReference>
<name>A0ABQ1RKX3_9ALTE</name>
<feature type="signal peptide" evidence="3">
    <location>
        <begin position="1"/>
        <end position="22"/>
    </location>
</feature>
<feature type="chain" id="PRO_5046341242" description="Solute-binding protein family 3/N-terminal domain-containing protein" evidence="3">
    <location>
        <begin position="23"/>
        <end position="257"/>
    </location>
</feature>
<accession>A0ABQ1RKX3</accession>
<comment type="caution">
    <text evidence="5">The sequence shown here is derived from an EMBL/GenBank/DDBJ whole genome shotgun (WGS) entry which is preliminary data.</text>
</comment>
<organism evidence="5 6">
    <name type="scientific">Lacimicrobium alkaliphilum</name>
    <dbReference type="NCBI Taxonomy" id="1526571"/>
    <lineage>
        <taxon>Bacteria</taxon>
        <taxon>Pseudomonadati</taxon>
        <taxon>Pseudomonadota</taxon>
        <taxon>Gammaproteobacteria</taxon>
        <taxon>Alteromonadales</taxon>
        <taxon>Alteromonadaceae</taxon>
        <taxon>Lacimicrobium</taxon>
    </lineage>
</organism>
<sequence>MKHDYCMLLMLGCLIASSFSYGSEEPQSSQPVKLVTGDNYFPYAYDGLPEGGWSVAVIAAVFAKMEQPIETEIVPWNRGLMWTEEGQYLGTYPYVYSNQRNEKFLYSEAINKVPARIYVARNSGITEIGHLQGKRLCIPHGYSAEGIYAELLLQWRMVMIRAQNGMACIRHVEKGWSDVGLTNGYMTSEVNRERFGIGSDLVILAHELDPIPLYFVISRSYPDAQTWINRFNTALKTLIDTGEKQQIDEKYRQWLSQ</sequence>
<evidence type="ECO:0000313" key="5">
    <source>
        <dbReference type="EMBL" id="GGD73992.1"/>
    </source>
</evidence>